<evidence type="ECO:0000256" key="8">
    <source>
        <dbReference type="ARBA" id="ARBA00023136"/>
    </source>
</evidence>
<organism evidence="10 11">
    <name type="scientific">Acetobacter musti</name>
    <dbReference type="NCBI Taxonomy" id="864732"/>
    <lineage>
        <taxon>Bacteria</taxon>
        <taxon>Pseudomonadati</taxon>
        <taxon>Pseudomonadota</taxon>
        <taxon>Alphaproteobacteria</taxon>
        <taxon>Acetobacterales</taxon>
        <taxon>Acetobacteraceae</taxon>
        <taxon>Acetobacter</taxon>
    </lineage>
</organism>
<evidence type="ECO:0000256" key="6">
    <source>
        <dbReference type="ARBA" id="ARBA00022692"/>
    </source>
</evidence>
<keyword evidence="11" id="KW-1185">Reference proteome</keyword>
<dbReference type="PROSITE" id="PS00409">
    <property type="entry name" value="PROKAR_NTER_METHYL"/>
    <property type="match status" value="1"/>
</dbReference>
<dbReference type="Proteomes" id="UP000635278">
    <property type="component" value="Unassembled WGS sequence"/>
</dbReference>
<proteinExistence type="inferred from homology"/>
<keyword evidence="8 9" id="KW-0472">Membrane</keyword>
<evidence type="ECO:0000256" key="7">
    <source>
        <dbReference type="ARBA" id="ARBA00022989"/>
    </source>
</evidence>
<evidence type="ECO:0000256" key="1">
    <source>
        <dbReference type="ARBA" id="ARBA00004377"/>
    </source>
</evidence>
<keyword evidence="6 9" id="KW-0812">Transmembrane</keyword>
<dbReference type="EMBL" id="WOTB01000034">
    <property type="protein sequence ID" value="NHN86419.1"/>
    <property type="molecule type" value="Genomic_DNA"/>
</dbReference>
<evidence type="ECO:0000313" key="11">
    <source>
        <dbReference type="Proteomes" id="UP000635278"/>
    </source>
</evidence>
<evidence type="ECO:0000256" key="5">
    <source>
        <dbReference type="ARBA" id="ARBA00022519"/>
    </source>
</evidence>
<keyword evidence="4" id="KW-0488">Methylation</keyword>
<comment type="caution">
    <text evidence="10">The sequence shown here is derived from an EMBL/GenBank/DDBJ whole genome shotgun (WGS) entry which is preliminary data.</text>
</comment>
<evidence type="ECO:0000256" key="9">
    <source>
        <dbReference type="SAM" id="Phobius"/>
    </source>
</evidence>
<evidence type="ECO:0000256" key="4">
    <source>
        <dbReference type="ARBA" id="ARBA00022481"/>
    </source>
</evidence>
<dbReference type="NCBIfam" id="TIGR02532">
    <property type="entry name" value="IV_pilin_GFxxxE"/>
    <property type="match status" value="1"/>
</dbReference>
<dbReference type="Pfam" id="PF07963">
    <property type="entry name" value="N_methyl"/>
    <property type="match status" value="1"/>
</dbReference>
<keyword evidence="7 9" id="KW-1133">Transmembrane helix</keyword>
<dbReference type="InterPro" id="IPR012902">
    <property type="entry name" value="N_methyl_site"/>
</dbReference>
<comment type="similarity">
    <text evidence="2">Belongs to the GSP I family.</text>
</comment>
<gene>
    <name evidence="10" type="ORF">GOB93_17515</name>
</gene>
<evidence type="ECO:0000256" key="3">
    <source>
        <dbReference type="ARBA" id="ARBA00022475"/>
    </source>
</evidence>
<evidence type="ECO:0000256" key="2">
    <source>
        <dbReference type="ARBA" id="ARBA00008358"/>
    </source>
</evidence>
<keyword evidence="3" id="KW-1003">Cell membrane</keyword>
<keyword evidence="5" id="KW-0997">Cell inner membrane</keyword>
<accession>A0ABX0JUB2</accession>
<feature type="transmembrane region" description="Helical" evidence="9">
    <location>
        <begin position="12"/>
        <end position="31"/>
    </location>
</feature>
<comment type="subcellular location">
    <subcellularLocation>
        <location evidence="1">Cell inner membrane</location>
        <topology evidence="1">Single-pass membrane protein</topology>
    </subcellularLocation>
</comment>
<evidence type="ECO:0000313" key="10">
    <source>
        <dbReference type="EMBL" id="NHN86419.1"/>
    </source>
</evidence>
<reference evidence="10 11" key="1">
    <citation type="journal article" date="2020" name="Int. J. Syst. Evol. Microbiol.">
        <title>Novel acetic acid bacteria from cider fermentations: Acetobacter conturbans sp. nov. and Acetobacter fallax sp. nov.</title>
        <authorList>
            <person name="Sombolestani A.S."/>
            <person name="Cleenwerck I."/>
            <person name="Cnockaert M."/>
            <person name="Borremans W."/>
            <person name="Wieme A.D."/>
            <person name="De Vuyst L."/>
            <person name="Vandamme P."/>
        </authorList>
    </citation>
    <scope>NUCLEOTIDE SEQUENCE [LARGE SCALE GENOMIC DNA]</scope>
    <source>
        <strain evidence="10 11">LMG 30640</strain>
    </source>
</reference>
<name>A0ABX0JUB2_9PROT</name>
<protein>
    <submittedName>
        <fullName evidence="10">Prepilin-type N-terminal cleavage/methylation domain-containing protein</fullName>
    </submittedName>
</protein>
<dbReference type="InterPro" id="IPR010052">
    <property type="entry name" value="T2SS_protein-GspI"/>
</dbReference>
<sequence length="135" mass="14141">MRPAKAADRQQGFTLLEVIVALVIAGFALGAKLESLESGMAGSSRADHNLRALSIARSQLAAVTAMPALQPGTQNYAVADHFHSTVDIRQIALSGTQGNVDRLGLFSISVTVTRDGAARAMTLTGRTVRPAAVQE</sequence>
<dbReference type="PANTHER" id="PTHR38779">
    <property type="entry name" value="TYPE II SECRETION SYSTEM PROTEIN I-RELATED"/>
    <property type="match status" value="1"/>
</dbReference>
<dbReference type="RefSeq" id="WP_173584767.1">
    <property type="nucleotide sequence ID" value="NZ_WOTB01000034.1"/>
</dbReference>
<dbReference type="PANTHER" id="PTHR38779:SF2">
    <property type="entry name" value="TYPE II SECRETION SYSTEM PROTEIN I-RELATED"/>
    <property type="match status" value="1"/>
</dbReference>